<dbReference type="RefSeq" id="WP_230577132.1">
    <property type="nucleotide sequence ID" value="NZ_JFAD01000034.1"/>
</dbReference>
<dbReference type="eggNOG" id="ENOG5030MQ6">
    <property type="taxonomic scope" value="Bacteria"/>
</dbReference>
<reference evidence="1 2" key="1">
    <citation type="submission" date="2014-03" db="EMBL/GenBank/DDBJ databases">
        <title>Genome sequence of Mycoplasma ovipneumoniae strain 14811.</title>
        <authorList>
            <person name="Sirand-Pugnet P."/>
            <person name="Breton M."/>
            <person name="Dordet-Frisoni E."/>
            <person name="Baranowski E."/>
            <person name="Barre A."/>
            <person name="Couture C."/>
            <person name="Dupuy V."/>
            <person name="Gaurivaud P."/>
            <person name="Jacob D."/>
            <person name="Lemaitre C."/>
            <person name="Manso-Silvan L."/>
            <person name="Nikolski M."/>
            <person name="Nouvel L.-X."/>
            <person name="Poumarat F."/>
            <person name="Tardy F."/>
            <person name="Thebault P."/>
            <person name="Theil S."/>
            <person name="Citti C."/>
            <person name="Thiaucourt F."/>
            <person name="Blanchard A."/>
        </authorList>
    </citation>
    <scope>NUCLEOTIDE SEQUENCE [LARGE SCALE GENOMIC DNA]</scope>
    <source>
        <strain evidence="1 2">14811</strain>
    </source>
</reference>
<organism evidence="1 2">
    <name type="scientific">Mesomycoplasma ovipneumoniae 14811</name>
    <dbReference type="NCBI Taxonomy" id="1188239"/>
    <lineage>
        <taxon>Bacteria</taxon>
        <taxon>Bacillati</taxon>
        <taxon>Mycoplasmatota</taxon>
        <taxon>Mycoplasmoidales</taxon>
        <taxon>Metamycoplasmataceae</taxon>
        <taxon>Mesomycoplasma</taxon>
    </lineage>
</organism>
<proteinExistence type="predicted"/>
<dbReference type="AlphaFoldDB" id="A0A014M1M4"/>
<dbReference type="PROSITE" id="PS51257">
    <property type="entry name" value="PROKAR_LIPOPROTEIN"/>
    <property type="match status" value="1"/>
</dbReference>
<dbReference type="STRING" id="1188239.MOVI_6480"/>
<protein>
    <submittedName>
        <fullName evidence="1">Uncharacterized protein</fullName>
    </submittedName>
</protein>
<gene>
    <name evidence="1" type="ORF">MOVI_6480</name>
</gene>
<sequence length="385" mass="44213">MEKIKNFKRKIKFLTLQTGLFASVPVIFVACSDSEIPEISIQNIQSKSVELLLNNIALTPQDNIAKTFKVELRKENTENYEQVKFSAFRALHDNKPKILLKINNLDAKTKYVVRITRINGQEEEQLFVRGNVFQTNPNPTIIPGSFQKLDATDPSSQYDFKVSLSDTTLSSQPIDVQYRKANALRSNPETQTFTHNLRSDQSLYVNLKNLERDTTYIISGLYDQKGNLLSFDENLFPLTFRTDGDIVGVEVSNSKFPGQIHSDLQNIDVDFKVKFSPGIVKINTVNNYSLVFKRENTAVQTGFDQINNRDIEYLANYLRPVENEDNTFIFRVKLPWRSQNNFYKIVGGYNKLFTDSHIFDQNLIDSPNILKINPAILDQKFQIDT</sequence>
<evidence type="ECO:0000313" key="2">
    <source>
        <dbReference type="Proteomes" id="UP000020977"/>
    </source>
</evidence>
<dbReference type="EMBL" id="JFAD01000034">
    <property type="protein sequence ID" value="EXU60873.1"/>
    <property type="molecule type" value="Genomic_DNA"/>
</dbReference>
<accession>A0A014M1M4</accession>
<comment type="caution">
    <text evidence="1">The sequence shown here is derived from an EMBL/GenBank/DDBJ whole genome shotgun (WGS) entry which is preliminary data.</text>
</comment>
<name>A0A014M1M4_9BACT</name>
<evidence type="ECO:0000313" key="1">
    <source>
        <dbReference type="EMBL" id="EXU60873.1"/>
    </source>
</evidence>
<dbReference type="Proteomes" id="UP000020977">
    <property type="component" value="Unassembled WGS sequence"/>
</dbReference>